<dbReference type="InterPro" id="IPR029060">
    <property type="entry name" value="PIN-like_dom_sf"/>
</dbReference>
<dbReference type="Gene3D" id="3.40.50.1010">
    <property type="entry name" value="5'-nuclease"/>
    <property type="match status" value="1"/>
</dbReference>
<dbReference type="InterPro" id="IPR039018">
    <property type="entry name" value="VapC20-like"/>
</dbReference>
<dbReference type="AlphaFoldDB" id="A0A8T3VW75"/>
<dbReference type="Pfam" id="PF01850">
    <property type="entry name" value="PIN"/>
    <property type="match status" value="1"/>
</dbReference>
<proteinExistence type="predicted"/>
<dbReference type="PANTHER" id="PTHR42188:SF1">
    <property type="entry name" value="23S RRNA-SPECIFIC ENDONUCLEASE VAPC20"/>
    <property type="match status" value="1"/>
</dbReference>
<evidence type="ECO:0000313" key="2">
    <source>
        <dbReference type="EMBL" id="MBE6512196.1"/>
    </source>
</evidence>
<dbReference type="GO" id="GO:0016075">
    <property type="term" value="P:rRNA catabolic process"/>
    <property type="evidence" value="ECO:0007669"/>
    <property type="project" value="TreeGrafter"/>
</dbReference>
<comment type="caution">
    <text evidence="2">The sequence shown here is derived from an EMBL/GenBank/DDBJ whole genome shotgun (WGS) entry which is preliminary data.</text>
</comment>
<dbReference type="EMBL" id="SUTG01000010">
    <property type="protein sequence ID" value="MBE6512196.1"/>
    <property type="molecule type" value="Genomic_DNA"/>
</dbReference>
<dbReference type="InterPro" id="IPR002716">
    <property type="entry name" value="PIN_dom"/>
</dbReference>
<dbReference type="Proteomes" id="UP000732619">
    <property type="component" value="Unassembled WGS sequence"/>
</dbReference>
<sequence length="132" mass="15315">MKIFVDSSFIIALVNENDSLHENSLEYIDLIEKNECFISNLVINEVITVIGNKIDLETATSAFDLLNEIFHLINEYEIKDFNSKTMLFYEKHGTKLSFTDCSIIVDMHHHKIENLLSFDKEFKKVEGINLIL</sequence>
<name>A0A8T3VW75_METOL</name>
<organism evidence="2 3">
    <name type="scientific">Methanobrevibacter olleyae</name>
    <dbReference type="NCBI Taxonomy" id="294671"/>
    <lineage>
        <taxon>Archaea</taxon>
        <taxon>Methanobacteriati</taxon>
        <taxon>Methanobacteriota</taxon>
        <taxon>Methanomada group</taxon>
        <taxon>Methanobacteria</taxon>
        <taxon>Methanobacteriales</taxon>
        <taxon>Methanobacteriaceae</taxon>
        <taxon>Methanobrevibacter</taxon>
    </lineage>
</organism>
<dbReference type="GO" id="GO:0004521">
    <property type="term" value="F:RNA endonuclease activity"/>
    <property type="evidence" value="ECO:0007669"/>
    <property type="project" value="InterPro"/>
</dbReference>
<evidence type="ECO:0000259" key="1">
    <source>
        <dbReference type="Pfam" id="PF01850"/>
    </source>
</evidence>
<evidence type="ECO:0000313" key="3">
    <source>
        <dbReference type="Proteomes" id="UP000732619"/>
    </source>
</evidence>
<gene>
    <name evidence="2" type="ORF">E7Z75_03450</name>
</gene>
<reference evidence="2" key="1">
    <citation type="submission" date="2019-04" db="EMBL/GenBank/DDBJ databases">
        <title>Evolution of Biomass-Degrading Anaerobic Consortia Revealed by Metagenomics.</title>
        <authorList>
            <person name="Peng X."/>
        </authorList>
    </citation>
    <scope>NUCLEOTIDE SEQUENCE</scope>
    <source>
        <strain evidence="2">SIG14</strain>
    </source>
</reference>
<dbReference type="SUPFAM" id="SSF88723">
    <property type="entry name" value="PIN domain-like"/>
    <property type="match status" value="1"/>
</dbReference>
<dbReference type="PANTHER" id="PTHR42188">
    <property type="entry name" value="23S RRNA-SPECIFIC ENDONUCLEASE VAPC20"/>
    <property type="match status" value="1"/>
</dbReference>
<protein>
    <submittedName>
        <fullName evidence="2">Type II toxin-antitoxin system VapC family toxin</fullName>
    </submittedName>
</protein>
<accession>A0A8T3VW75</accession>
<feature type="domain" description="PIN" evidence="1">
    <location>
        <begin position="3"/>
        <end position="126"/>
    </location>
</feature>